<dbReference type="Gene3D" id="3.30.70.1150">
    <property type="entry name" value="ACT-like. Chain A, domain 2"/>
    <property type="match status" value="1"/>
</dbReference>
<dbReference type="InterPro" id="IPR050192">
    <property type="entry name" value="CopG/NikR_regulator"/>
</dbReference>
<evidence type="ECO:0000259" key="10">
    <source>
        <dbReference type="Pfam" id="PF01402"/>
    </source>
</evidence>
<comment type="function">
    <text evidence="1 8">Transcriptional regulator.</text>
</comment>
<evidence type="ECO:0000313" key="13">
    <source>
        <dbReference type="Proteomes" id="UP000236584"/>
    </source>
</evidence>
<dbReference type="NCBIfam" id="NF003381">
    <property type="entry name" value="PRK04460.1"/>
    <property type="match status" value="1"/>
</dbReference>
<dbReference type="AlphaFoldDB" id="A0A2I8VHH5"/>
<dbReference type="EMBL" id="CP026309">
    <property type="protein sequence ID" value="AUV81378.1"/>
    <property type="molecule type" value="Genomic_DNA"/>
</dbReference>
<feature type="binding site" evidence="8">
    <location>
        <position position="92"/>
    </location>
    <ligand>
        <name>Ni(2+)</name>
        <dbReference type="ChEBI" id="CHEBI:49786"/>
    </ligand>
</feature>
<comment type="cofactor">
    <cofactor evidence="8">
        <name>Ni(2+)</name>
        <dbReference type="ChEBI" id="CHEBI:49786"/>
    </cofactor>
    <text evidence="8">Binds 1 nickel ion per subunit.</text>
</comment>
<feature type="domain" description="Ribbon-helix-helix protein CopG" evidence="10">
    <location>
        <begin position="6"/>
        <end position="41"/>
    </location>
</feature>
<dbReference type="NCBIfam" id="NF002169">
    <property type="entry name" value="PRK01002.1"/>
    <property type="match status" value="1"/>
</dbReference>
<gene>
    <name evidence="12" type="ORF">C2R22_06660</name>
</gene>
<evidence type="ECO:0000256" key="6">
    <source>
        <dbReference type="ARBA" id="ARBA00023125"/>
    </source>
</evidence>
<feature type="binding site" evidence="8">
    <location>
        <position position="100"/>
    </location>
    <ligand>
        <name>Ni(2+)</name>
        <dbReference type="ChEBI" id="CHEBI:49786"/>
    </ligand>
</feature>
<keyword evidence="4 8" id="KW-0479">Metal-binding</keyword>
<dbReference type="InterPro" id="IPR013321">
    <property type="entry name" value="Arc_rbn_hlx_hlx"/>
</dbReference>
<dbReference type="PANTHER" id="PTHR34719:SF2">
    <property type="entry name" value="NICKEL-RESPONSIVE REGULATOR"/>
    <property type="match status" value="1"/>
</dbReference>
<evidence type="ECO:0000256" key="1">
    <source>
        <dbReference type="ARBA" id="ARBA00002339"/>
    </source>
</evidence>
<dbReference type="SUPFAM" id="SSF47598">
    <property type="entry name" value="Ribbon-helix-helix"/>
    <property type="match status" value="1"/>
</dbReference>
<feature type="binding site" evidence="8">
    <location>
        <position position="81"/>
    </location>
    <ligand>
        <name>Ni(2+)</name>
        <dbReference type="ChEBI" id="CHEBI:49786"/>
    </ligand>
</feature>
<proteinExistence type="inferred from homology"/>
<evidence type="ECO:0000256" key="2">
    <source>
        <dbReference type="ARBA" id="ARBA00008478"/>
    </source>
</evidence>
<dbReference type="InterPro" id="IPR045865">
    <property type="entry name" value="ACT-like_dom_sf"/>
</dbReference>
<comment type="similarity">
    <text evidence="2 8">Belongs to the transcriptional regulatory CopG/NikR family.</text>
</comment>
<dbReference type="GO" id="GO:0003677">
    <property type="term" value="F:DNA binding"/>
    <property type="evidence" value="ECO:0007669"/>
    <property type="project" value="UniProtKB-KW"/>
</dbReference>
<dbReference type="SUPFAM" id="SSF55021">
    <property type="entry name" value="ACT-like"/>
    <property type="match status" value="1"/>
</dbReference>
<dbReference type="PANTHER" id="PTHR34719">
    <property type="entry name" value="NICKEL-RESPONSIVE REGULATOR"/>
    <property type="match status" value="1"/>
</dbReference>
<evidence type="ECO:0000256" key="5">
    <source>
        <dbReference type="ARBA" id="ARBA00023015"/>
    </source>
</evidence>
<dbReference type="NCBIfam" id="NF002815">
    <property type="entry name" value="PRK02967.1"/>
    <property type="match status" value="1"/>
</dbReference>
<accession>A0A2I8VHH5</accession>
<keyword evidence="6 8" id="KW-0238">DNA-binding</keyword>
<sequence length="168" mass="18521">MSERLERVSLTVPTDLLAEVDGVVADADYDSRSEAVRDALRGFVSSYRWRDDLDGRHQGSVVVLYDHDVTGVTDALLDLQHDLHETIISTQHVHLSADRCLETLVVDGPAADIRELVRRIQSLRGIHQVQLAVVGADDEVASVHDGGRDHSHGRGHGHERADETGDDH</sequence>
<evidence type="ECO:0000256" key="8">
    <source>
        <dbReference type="HAMAP-Rule" id="MF_00476"/>
    </source>
</evidence>
<evidence type="ECO:0000256" key="4">
    <source>
        <dbReference type="ARBA" id="ARBA00022723"/>
    </source>
</evidence>
<feature type="binding site" evidence="8">
    <location>
        <position position="94"/>
    </location>
    <ligand>
        <name>Ni(2+)</name>
        <dbReference type="ChEBI" id="CHEBI:49786"/>
    </ligand>
</feature>
<evidence type="ECO:0000256" key="3">
    <source>
        <dbReference type="ARBA" id="ARBA00022596"/>
    </source>
</evidence>
<dbReference type="GO" id="GO:0003700">
    <property type="term" value="F:DNA-binding transcription factor activity"/>
    <property type="evidence" value="ECO:0007669"/>
    <property type="project" value="UniProtKB-UniRule"/>
</dbReference>
<reference evidence="12 13" key="1">
    <citation type="submission" date="2018-01" db="EMBL/GenBank/DDBJ databases">
        <title>Complete genome sequence of Salinigranum rubrum GX10T, an extremely halophilic archaeon isolated from a marine solar saltern.</title>
        <authorList>
            <person name="Han S."/>
        </authorList>
    </citation>
    <scope>NUCLEOTIDE SEQUENCE [LARGE SCALE GENOMIC DNA]</scope>
    <source>
        <strain evidence="12 13">GX10</strain>
    </source>
</reference>
<dbReference type="OrthoDB" id="25654at2157"/>
<dbReference type="Pfam" id="PF01402">
    <property type="entry name" value="RHH_1"/>
    <property type="match status" value="1"/>
</dbReference>
<dbReference type="Gene3D" id="1.10.1220.10">
    <property type="entry name" value="Met repressor-like"/>
    <property type="match status" value="1"/>
</dbReference>
<dbReference type="KEGG" id="srub:C2R22_06660"/>
<keyword evidence="3 8" id="KW-0533">Nickel</keyword>
<evidence type="ECO:0000256" key="9">
    <source>
        <dbReference type="SAM" id="MobiDB-lite"/>
    </source>
</evidence>
<evidence type="ECO:0000256" key="7">
    <source>
        <dbReference type="ARBA" id="ARBA00023163"/>
    </source>
</evidence>
<dbReference type="RefSeq" id="WP_103425066.1">
    <property type="nucleotide sequence ID" value="NZ_CP026309.1"/>
</dbReference>
<dbReference type="InterPro" id="IPR002145">
    <property type="entry name" value="CopG"/>
</dbReference>
<feature type="domain" description="Transcription factor NikR nickel binding C-terminal" evidence="11">
    <location>
        <begin position="59"/>
        <end position="133"/>
    </location>
</feature>
<organism evidence="12 13">
    <name type="scientific">Salinigranum rubrum</name>
    <dbReference type="NCBI Taxonomy" id="755307"/>
    <lineage>
        <taxon>Archaea</taxon>
        <taxon>Methanobacteriati</taxon>
        <taxon>Methanobacteriota</taxon>
        <taxon>Stenosarchaea group</taxon>
        <taxon>Halobacteria</taxon>
        <taxon>Halobacteriales</taxon>
        <taxon>Haloferacaceae</taxon>
        <taxon>Salinigranum</taxon>
    </lineage>
</organism>
<dbReference type="InterPro" id="IPR010985">
    <property type="entry name" value="Ribbon_hlx_hlx"/>
</dbReference>
<keyword evidence="13" id="KW-1185">Reference proteome</keyword>
<dbReference type="Proteomes" id="UP000236584">
    <property type="component" value="Chromosome"/>
</dbReference>
<dbReference type="Pfam" id="PF08753">
    <property type="entry name" value="NikR_C"/>
    <property type="match status" value="1"/>
</dbReference>
<dbReference type="CDD" id="cd22231">
    <property type="entry name" value="RHH_NikR_HicB-like"/>
    <property type="match status" value="1"/>
</dbReference>
<name>A0A2I8VHH5_9EURY</name>
<feature type="region of interest" description="Disordered" evidence="9">
    <location>
        <begin position="142"/>
        <end position="168"/>
    </location>
</feature>
<evidence type="ECO:0000313" key="12">
    <source>
        <dbReference type="EMBL" id="AUV81378.1"/>
    </source>
</evidence>
<keyword evidence="7 8" id="KW-0804">Transcription</keyword>
<dbReference type="InterPro" id="IPR027271">
    <property type="entry name" value="Acetolactate_synth/TF_NikR_C"/>
</dbReference>
<keyword evidence="5 8" id="KW-0805">Transcription regulation</keyword>
<dbReference type="GO" id="GO:0010045">
    <property type="term" value="P:response to nickel cation"/>
    <property type="evidence" value="ECO:0007669"/>
    <property type="project" value="InterPro"/>
</dbReference>
<dbReference type="GO" id="GO:0016151">
    <property type="term" value="F:nickel cation binding"/>
    <property type="evidence" value="ECO:0007669"/>
    <property type="project" value="UniProtKB-UniRule"/>
</dbReference>
<dbReference type="HAMAP" id="MF_00476">
    <property type="entry name" value="NikR"/>
    <property type="match status" value="1"/>
</dbReference>
<dbReference type="GeneID" id="35591756"/>
<protein>
    <recommendedName>
        <fullName evidence="8">Putative nickel-responsive regulator</fullName>
    </recommendedName>
</protein>
<evidence type="ECO:0000259" key="11">
    <source>
        <dbReference type="Pfam" id="PF08753"/>
    </source>
</evidence>
<dbReference type="InterPro" id="IPR022988">
    <property type="entry name" value="Ni_resp_reg_NikR"/>
</dbReference>
<dbReference type="InterPro" id="IPR014864">
    <property type="entry name" value="TF_NikR_Ni-bd_C"/>
</dbReference>